<gene>
    <name evidence="5" type="ORF">SISSUDRAFT_1022563</name>
</gene>
<feature type="domain" description="Galactose oxidase-like Early set" evidence="4">
    <location>
        <begin position="454"/>
        <end position="549"/>
    </location>
</feature>
<proteinExistence type="predicted"/>
<evidence type="ECO:0000256" key="1">
    <source>
        <dbReference type="ARBA" id="ARBA00022729"/>
    </source>
</evidence>
<dbReference type="InterPro" id="IPR014756">
    <property type="entry name" value="Ig_E-set"/>
</dbReference>
<dbReference type="InterPro" id="IPR013783">
    <property type="entry name" value="Ig-like_fold"/>
</dbReference>
<dbReference type="CDD" id="cd02851">
    <property type="entry name" value="E_set_GO_C"/>
    <property type="match status" value="1"/>
</dbReference>
<evidence type="ECO:0000256" key="2">
    <source>
        <dbReference type="SAM" id="SignalP"/>
    </source>
</evidence>
<dbReference type="Gene3D" id="2.130.10.80">
    <property type="entry name" value="Galactose oxidase/kelch, beta-propeller"/>
    <property type="match status" value="1"/>
</dbReference>
<dbReference type="InterPro" id="IPR015202">
    <property type="entry name" value="GO-like_E_set"/>
</dbReference>
<reference evidence="5 6" key="1">
    <citation type="journal article" date="2016" name="Mol. Biol. Evol.">
        <title>Comparative Genomics of Early-Diverging Mushroom-Forming Fungi Provides Insights into the Origins of Lignocellulose Decay Capabilities.</title>
        <authorList>
            <person name="Nagy L.G."/>
            <person name="Riley R."/>
            <person name="Tritt A."/>
            <person name="Adam C."/>
            <person name="Daum C."/>
            <person name="Floudas D."/>
            <person name="Sun H."/>
            <person name="Yadav J.S."/>
            <person name="Pangilinan J."/>
            <person name="Larsson K.H."/>
            <person name="Matsuura K."/>
            <person name="Barry K."/>
            <person name="Labutti K."/>
            <person name="Kuo R."/>
            <person name="Ohm R.A."/>
            <person name="Bhattacharya S.S."/>
            <person name="Shirouzu T."/>
            <person name="Yoshinaga Y."/>
            <person name="Martin F.M."/>
            <person name="Grigoriev I.V."/>
            <person name="Hibbett D.S."/>
        </authorList>
    </citation>
    <scope>NUCLEOTIDE SEQUENCE [LARGE SCALE GENOMIC DNA]</scope>
    <source>
        <strain evidence="5 6">HHB10207 ss-3</strain>
    </source>
</reference>
<dbReference type="SUPFAM" id="SSF81296">
    <property type="entry name" value="E set domains"/>
    <property type="match status" value="1"/>
</dbReference>
<dbReference type="Gene3D" id="2.60.40.10">
    <property type="entry name" value="Immunoglobulins"/>
    <property type="match status" value="1"/>
</dbReference>
<dbReference type="EMBL" id="KV428079">
    <property type="protein sequence ID" value="KZT37626.1"/>
    <property type="molecule type" value="Genomic_DNA"/>
</dbReference>
<dbReference type="Pfam" id="PF07250">
    <property type="entry name" value="Glyoxal_oxid_N"/>
    <property type="match status" value="1"/>
</dbReference>
<protein>
    <recommendedName>
        <fullName evidence="7">Glyoxal oxidase</fullName>
    </recommendedName>
</protein>
<accession>A0A166CMK0</accession>
<dbReference type="Pfam" id="PF09118">
    <property type="entry name" value="GO-like_E_set"/>
    <property type="match status" value="1"/>
</dbReference>
<dbReference type="AlphaFoldDB" id="A0A166CMK0"/>
<evidence type="ECO:0008006" key="7">
    <source>
        <dbReference type="Google" id="ProtNLM"/>
    </source>
</evidence>
<dbReference type="OrthoDB" id="2019572at2759"/>
<feature type="chain" id="PRO_5007871740" description="Glyoxal oxidase" evidence="2">
    <location>
        <begin position="28"/>
        <end position="561"/>
    </location>
</feature>
<evidence type="ECO:0000259" key="3">
    <source>
        <dbReference type="Pfam" id="PF07250"/>
    </source>
</evidence>
<feature type="signal peptide" evidence="2">
    <location>
        <begin position="1"/>
        <end position="27"/>
    </location>
</feature>
<sequence length="561" mass="59330">MGHSRVTVVLWMSRFLSFFFLIPLASAVTHEIPAQWTLVQNGTTGVAAMQLSVVSPTLAIIFDKVEHNPLQIGNHSAWAALYNFETNGVTPLNLTSNSFCAGGTFLSNGTLVNVGGNGVVSPEDEDQNGFQGLRIFEPCTDPAGAGCTVFDDPTTVRLVKPRWYPSAIRIWDGSAMVIGGTAAGGFLNTAGSNEPSYEFFPPKNNSIPIVSPFLQNTLGANLFPLTFALPDGTVFIAANNQSMIYNIANNTETRFPPFPNNVRVTYPMTGTGVLLPLTPPNYTPEILICGGSNASDQVLPSTLSSQTPASSQCVRMVLDEAGIAGGWIVEQLPVPRIMPDSIILPTGQIMFVNGGATGVAGYGNVPDQIGQSNADNPVFTPVIYDPSAPAGSRFNSTGLPASTIARLYHSTASFTPMGNVMISGSNPNLDVQTRKYATEYRVEWFNPPFFDLIRPNLSGLPKNILFGQNVNVTVSIPAGLDLSTLQVALMDLGFATHATHSTSRLVYLSTVLSGNTLQITGPPNAGIYPPGPGYIYLVIGGVWGAGTQIIVGSGGAPPVSS</sequence>
<dbReference type="InterPro" id="IPR011043">
    <property type="entry name" value="Gal_Oxase/kelch_b-propeller"/>
</dbReference>
<dbReference type="PANTHER" id="PTHR32208">
    <property type="entry name" value="SECRETED PROTEIN-RELATED"/>
    <property type="match status" value="1"/>
</dbReference>
<dbReference type="PANTHER" id="PTHR32208:SF96">
    <property type="entry name" value="GLYOXAL OXIDASE"/>
    <property type="match status" value="1"/>
</dbReference>
<dbReference type="InterPro" id="IPR009880">
    <property type="entry name" value="Glyoxal_oxidase_N"/>
</dbReference>
<keyword evidence="1 2" id="KW-0732">Signal</keyword>
<evidence type="ECO:0000259" key="4">
    <source>
        <dbReference type="Pfam" id="PF09118"/>
    </source>
</evidence>
<dbReference type="InterPro" id="IPR037293">
    <property type="entry name" value="Gal_Oxidase_central_sf"/>
</dbReference>
<feature type="domain" description="Glyoxal oxidase N-terminal" evidence="3">
    <location>
        <begin position="76"/>
        <end position="449"/>
    </location>
</feature>
<organism evidence="5 6">
    <name type="scientific">Sistotremastrum suecicum HHB10207 ss-3</name>
    <dbReference type="NCBI Taxonomy" id="1314776"/>
    <lineage>
        <taxon>Eukaryota</taxon>
        <taxon>Fungi</taxon>
        <taxon>Dikarya</taxon>
        <taxon>Basidiomycota</taxon>
        <taxon>Agaricomycotina</taxon>
        <taxon>Agaricomycetes</taxon>
        <taxon>Sistotremastrales</taxon>
        <taxon>Sistotremastraceae</taxon>
        <taxon>Sistotremastrum</taxon>
    </lineage>
</organism>
<dbReference type="Proteomes" id="UP000076798">
    <property type="component" value="Unassembled WGS sequence"/>
</dbReference>
<dbReference type="STRING" id="1314776.A0A166CMK0"/>
<keyword evidence="6" id="KW-1185">Reference proteome</keyword>
<evidence type="ECO:0000313" key="6">
    <source>
        <dbReference type="Proteomes" id="UP000076798"/>
    </source>
</evidence>
<name>A0A166CMK0_9AGAM</name>
<evidence type="ECO:0000313" key="5">
    <source>
        <dbReference type="EMBL" id="KZT37626.1"/>
    </source>
</evidence>
<dbReference type="SUPFAM" id="SSF50965">
    <property type="entry name" value="Galactose oxidase, central domain"/>
    <property type="match status" value="1"/>
</dbReference>